<dbReference type="OrthoDB" id="8687320at2"/>
<evidence type="ECO:0000256" key="1">
    <source>
        <dbReference type="ARBA" id="ARBA00006484"/>
    </source>
</evidence>
<dbReference type="PANTHER" id="PTHR42760:SF115">
    <property type="entry name" value="3-OXOACYL-[ACYL-CARRIER-PROTEIN] REDUCTASE FABG"/>
    <property type="match status" value="1"/>
</dbReference>
<organism evidence="3 6">
    <name type="scientific">Paraburkholderia rhynchosiae</name>
    <dbReference type="NCBI Taxonomy" id="487049"/>
    <lineage>
        <taxon>Bacteria</taxon>
        <taxon>Pseudomonadati</taxon>
        <taxon>Pseudomonadota</taxon>
        <taxon>Betaproteobacteria</taxon>
        <taxon>Burkholderiales</taxon>
        <taxon>Burkholderiaceae</taxon>
        <taxon>Paraburkholderia</taxon>
    </lineage>
</organism>
<dbReference type="GO" id="GO:0016616">
    <property type="term" value="F:oxidoreductase activity, acting on the CH-OH group of donors, NAD or NADP as acceptor"/>
    <property type="evidence" value="ECO:0007669"/>
    <property type="project" value="TreeGrafter"/>
</dbReference>
<dbReference type="EC" id="1.1.1.-" evidence="3"/>
<sequence length="263" mass="27942">MNRLANKVCLITGAGGAIGRATAQAFKDEGAIVVISDINKRLLDASEQEIGCQAVLQDVTNEAQWADVIDGIEKQHGRLDVLVNNPENLDSSGNVNPETTQMEDFRRLQLVNVESVMLGCRAAIPAMKRAGAGSIINISSIAAAIATPFKVGYGISKAAVRHLSWSDAAHGAPYKIRCNSIMPGRIETGDGAMMDSIFKGVERRGEMADADTDTARTTFNALIPLGQLGSPYEIAMGAVYLASDESRYVSSISLLISGGWSVL</sequence>
<reference evidence="3 6" key="2">
    <citation type="submission" date="2020-04" db="EMBL/GenBank/DDBJ databases">
        <authorList>
            <person name="De Canck E."/>
        </authorList>
    </citation>
    <scope>NUCLEOTIDE SEQUENCE [LARGE SCALE GENOMIC DNA]</scope>
    <source>
        <strain evidence="3 6">LMG 27174</strain>
    </source>
</reference>
<name>A0A2N7WLX7_9BURK</name>
<evidence type="ECO:0000313" key="5">
    <source>
        <dbReference type="Proteomes" id="UP000235659"/>
    </source>
</evidence>
<evidence type="ECO:0000313" key="4">
    <source>
        <dbReference type="EMBL" id="PMS30351.1"/>
    </source>
</evidence>
<dbReference type="PRINTS" id="PR00081">
    <property type="entry name" value="GDHRDH"/>
</dbReference>
<keyword evidence="5" id="KW-1185">Reference proteome</keyword>
<dbReference type="InterPro" id="IPR036291">
    <property type="entry name" value="NAD(P)-bd_dom_sf"/>
</dbReference>
<dbReference type="SUPFAM" id="SSF51735">
    <property type="entry name" value="NAD(P)-binding Rossmann-fold domains"/>
    <property type="match status" value="1"/>
</dbReference>
<dbReference type="InterPro" id="IPR002347">
    <property type="entry name" value="SDR_fam"/>
</dbReference>
<accession>A0A2N7WLX7</accession>
<dbReference type="Pfam" id="PF13561">
    <property type="entry name" value="adh_short_C2"/>
    <property type="match status" value="1"/>
</dbReference>
<dbReference type="PRINTS" id="PR00080">
    <property type="entry name" value="SDRFAMILY"/>
</dbReference>
<dbReference type="RefSeq" id="WP_102633004.1">
    <property type="nucleotide sequence ID" value="NZ_CADIJZ010000010.1"/>
</dbReference>
<dbReference type="Proteomes" id="UP000235659">
    <property type="component" value="Unassembled WGS sequence"/>
</dbReference>
<dbReference type="EMBL" id="CADIJZ010000010">
    <property type="protein sequence ID" value="CAB3691871.1"/>
    <property type="molecule type" value="Genomic_DNA"/>
</dbReference>
<evidence type="ECO:0000256" key="2">
    <source>
        <dbReference type="ARBA" id="ARBA00023002"/>
    </source>
</evidence>
<dbReference type="PANTHER" id="PTHR42760">
    <property type="entry name" value="SHORT-CHAIN DEHYDROGENASES/REDUCTASES FAMILY MEMBER"/>
    <property type="match status" value="1"/>
</dbReference>
<comment type="similarity">
    <text evidence="1">Belongs to the short-chain dehydrogenases/reductases (SDR) family.</text>
</comment>
<gene>
    <name evidence="3" type="primary">linX_1</name>
    <name evidence="4" type="ORF">C0Z16_15520</name>
    <name evidence="3" type="ORF">LMG27174_03212</name>
</gene>
<keyword evidence="2 3" id="KW-0560">Oxidoreductase</keyword>
<dbReference type="Proteomes" id="UP000494205">
    <property type="component" value="Unassembled WGS sequence"/>
</dbReference>
<dbReference type="Gene3D" id="3.40.50.720">
    <property type="entry name" value="NAD(P)-binding Rossmann-like Domain"/>
    <property type="match status" value="1"/>
</dbReference>
<reference evidence="4 5" key="1">
    <citation type="submission" date="2018-01" db="EMBL/GenBank/DDBJ databases">
        <title>Whole genome analyses suggest that Burkholderia sensu lato contains two further novel genera in the rhizoxinica-symbiotica group Mycetohabitans gen. nov., and Trinickia gen. nov.: implications for the evolution of diazotrophy and nodulation in the Burkholderiaceae.</title>
        <authorList>
            <person name="Estrada-de los Santos P."/>
            <person name="Palmer M."/>
            <person name="Chavez-Ramirez B."/>
            <person name="Beukes C."/>
            <person name="Steenkamp E.T."/>
            <person name="Hirsch A.M."/>
            <person name="Manyaka P."/>
            <person name="Maluk M."/>
            <person name="Lafos M."/>
            <person name="Crook M."/>
            <person name="Gross E."/>
            <person name="Simon M.F."/>
            <person name="Bueno dos Reis Junior F."/>
            <person name="Poole P.S."/>
            <person name="Venter S.N."/>
            <person name="James E.K."/>
        </authorList>
    </citation>
    <scope>NUCLEOTIDE SEQUENCE [LARGE SCALE GENOMIC DNA]</scope>
    <source>
        <strain evidence="4 5">WSM 3937</strain>
    </source>
</reference>
<dbReference type="AlphaFoldDB" id="A0A2N7WLX7"/>
<protein>
    <submittedName>
        <fullName evidence="3">2,5-dichloro-2,5-cyclohexadiene-1,4-diol dehydrogenase LinX</fullName>
        <ecNumber evidence="3">1.1.1.-</ecNumber>
    </submittedName>
    <submittedName>
        <fullName evidence="4">3-alpha(Or 20-beta)-hydroxysteroid dehydrogenase</fullName>
    </submittedName>
</protein>
<evidence type="ECO:0000313" key="6">
    <source>
        <dbReference type="Proteomes" id="UP000494205"/>
    </source>
</evidence>
<dbReference type="EMBL" id="PNXY01000009">
    <property type="protein sequence ID" value="PMS30351.1"/>
    <property type="molecule type" value="Genomic_DNA"/>
</dbReference>
<proteinExistence type="inferred from homology"/>
<evidence type="ECO:0000313" key="3">
    <source>
        <dbReference type="EMBL" id="CAB3691871.1"/>
    </source>
</evidence>
<dbReference type="FunFam" id="3.40.50.720:FF:000084">
    <property type="entry name" value="Short-chain dehydrogenase reductase"/>
    <property type="match status" value="1"/>
</dbReference>